<feature type="chain" id="PRO_5046319909" description="Lipoprotein" evidence="1">
    <location>
        <begin position="21"/>
        <end position="157"/>
    </location>
</feature>
<name>A0ABV7H0P8_9RHOB</name>
<keyword evidence="3" id="KW-1185">Reference proteome</keyword>
<evidence type="ECO:0008006" key="4">
    <source>
        <dbReference type="Google" id="ProtNLM"/>
    </source>
</evidence>
<evidence type="ECO:0000256" key="1">
    <source>
        <dbReference type="SAM" id="SignalP"/>
    </source>
</evidence>
<organism evidence="2 3">
    <name type="scientific">Psychromarinibacter halotolerans</name>
    <dbReference type="NCBI Taxonomy" id="1775175"/>
    <lineage>
        <taxon>Bacteria</taxon>
        <taxon>Pseudomonadati</taxon>
        <taxon>Pseudomonadota</taxon>
        <taxon>Alphaproteobacteria</taxon>
        <taxon>Rhodobacterales</taxon>
        <taxon>Paracoccaceae</taxon>
        <taxon>Psychromarinibacter</taxon>
    </lineage>
</organism>
<dbReference type="EMBL" id="JBHRTB010000010">
    <property type="protein sequence ID" value="MFC3145805.1"/>
    <property type="molecule type" value="Genomic_DNA"/>
</dbReference>
<dbReference type="RefSeq" id="WP_275632753.1">
    <property type="nucleotide sequence ID" value="NZ_JARGYD010000003.1"/>
</dbReference>
<sequence length="157" mass="16528">MPKALIAAALSLALAGPATALSCLQPNIVAAFSDAAAADEVYVIVQGQFSDGPGPRPGGTTGGEPRSYEAYFSGWTIFANGPEERMNAPVRIVETCTAEWCAELPMDTEVLTFLQRDPDGGKPTLLLNACQGNLFTDPTEEHIEAITTCFEKGCTAS</sequence>
<dbReference type="PROSITE" id="PS51257">
    <property type="entry name" value="PROKAR_LIPOPROTEIN"/>
    <property type="match status" value="1"/>
</dbReference>
<comment type="caution">
    <text evidence="2">The sequence shown here is derived from an EMBL/GenBank/DDBJ whole genome shotgun (WGS) entry which is preliminary data.</text>
</comment>
<dbReference type="Proteomes" id="UP001595632">
    <property type="component" value="Unassembled WGS sequence"/>
</dbReference>
<evidence type="ECO:0000313" key="3">
    <source>
        <dbReference type="Proteomes" id="UP001595632"/>
    </source>
</evidence>
<gene>
    <name evidence="2" type="ORF">ACFOGP_23990</name>
</gene>
<evidence type="ECO:0000313" key="2">
    <source>
        <dbReference type="EMBL" id="MFC3145805.1"/>
    </source>
</evidence>
<proteinExistence type="predicted"/>
<accession>A0ABV7H0P8</accession>
<protein>
    <recommendedName>
        <fullName evidence="4">Lipoprotein</fullName>
    </recommendedName>
</protein>
<keyword evidence="1" id="KW-0732">Signal</keyword>
<reference evidence="3" key="1">
    <citation type="journal article" date="2019" name="Int. J. Syst. Evol. Microbiol.">
        <title>The Global Catalogue of Microorganisms (GCM) 10K type strain sequencing project: providing services to taxonomists for standard genome sequencing and annotation.</title>
        <authorList>
            <consortium name="The Broad Institute Genomics Platform"/>
            <consortium name="The Broad Institute Genome Sequencing Center for Infectious Disease"/>
            <person name="Wu L."/>
            <person name="Ma J."/>
        </authorList>
    </citation>
    <scope>NUCLEOTIDE SEQUENCE [LARGE SCALE GENOMIC DNA]</scope>
    <source>
        <strain evidence="3">KCTC 52366</strain>
    </source>
</reference>
<feature type="signal peptide" evidence="1">
    <location>
        <begin position="1"/>
        <end position="20"/>
    </location>
</feature>